<evidence type="ECO:0000256" key="13">
    <source>
        <dbReference type="ARBA" id="ARBA00023264"/>
    </source>
</evidence>
<proteinExistence type="inferred from homology"/>
<evidence type="ECO:0000313" key="18">
    <source>
        <dbReference type="Proteomes" id="UP000243451"/>
    </source>
</evidence>
<keyword evidence="10" id="KW-0443">Lipid metabolism</keyword>
<evidence type="ECO:0000256" key="12">
    <source>
        <dbReference type="ARBA" id="ARBA00023209"/>
    </source>
</evidence>
<feature type="transmembrane region" description="Helical" evidence="16">
    <location>
        <begin position="131"/>
        <end position="148"/>
    </location>
</feature>
<dbReference type="InterPro" id="IPR000462">
    <property type="entry name" value="CDP-OH_P_trans"/>
</dbReference>
<comment type="similarity">
    <text evidence="3 15">Belongs to the CDP-alcohol phosphatidyltransferase class-I family.</text>
</comment>
<feature type="transmembrane region" description="Helical" evidence="16">
    <location>
        <begin position="246"/>
        <end position="264"/>
    </location>
</feature>
<organism evidence="17 18">
    <name type="scientific">Halopseudomonas oceani</name>
    <dbReference type="NCBI Taxonomy" id="1708783"/>
    <lineage>
        <taxon>Bacteria</taxon>
        <taxon>Pseudomonadati</taxon>
        <taxon>Pseudomonadota</taxon>
        <taxon>Gammaproteobacteria</taxon>
        <taxon>Pseudomonadales</taxon>
        <taxon>Pseudomonadaceae</taxon>
        <taxon>Halopseudomonas</taxon>
    </lineage>
</organism>
<accession>A0A2P4ESG5</accession>
<evidence type="ECO:0000256" key="6">
    <source>
        <dbReference type="ARBA" id="ARBA00022516"/>
    </source>
</evidence>
<dbReference type="AlphaFoldDB" id="A0A2P4ESG5"/>
<dbReference type="GO" id="GO:0008654">
    <property type="term" value="P:phospholipid biosynthetic process"/>
    <property type="evidence" value="ECO:0007669"/>
    <property type="project" value="UniProtKB-KW"/>
</dbReference>
<dbReference type="GO" id="GO:0016020">
    <property type="term" value="C:membrane"/>
    <property type="evidence" value="ECO:0007669"/>
    <property type="project" value="InterPro"/>
</dbReference>
<dbReference type="Pfam" id="PF01066">
    <property type="entry name" value="CDP-OH_P_transf"/>
    <property type="match status" value="1"/>
</dbReference>
<dbReference type="EC" id="2.7.8.8" evidence="4"/>
<dbReference type="InterPro" id="IPR043130">
    <property type="entry name" value="CDP-OH_PTrfase_TM_dom"/>
</dbReference>
<evidence type="ECO:0000256" key="10">
    <source>
        <dbReference type="ARBA" id="ARBA00023098"/>
    </source>
</evidence>
<evidence type="ECO:0000256" key="11">
    <source>
        <dbReference type="ARBA" id="ARBA00023136"/>
    </source>
</evidence>
<keyword evidence="13" id="KW-1208">Phospholipid metabolism</keyword>
<dbReference type="InterPro" id="IPR050324">
    <property type="entry name" value="CDP-alcohol_PTase-I"/>
</dbReference>
<keyword evidence="6" id="KW-0444">Lipid biosynthesis</keyword>
<evidence type="ECO:0000256" key="3">
    <source>
        <dbReference type="ARBA" id="ARBA00010441"/>
    </source>
</evidence>
<keyword evidence="12" id="KW-0594">Phospholipid biosynthesis</keyword>
<dbReference type="PANTHER" id="PTHR14269">
    <property type="entry name" value="CDP-DIACYLGLYCEROL--GLYCEROL-3-PHOSPHATE 3-PHOSPHATIDYLTRANSFERASE-RELATED"/>
    <property type="match status" value="1"/>
</dbReference>
<dbReference type="PROSITE" id="PS00379">
    <property type="entry name" value="CDP_ALCOHOL_P_TRANSF"/>
    <property type="match status" value="1"/>
</dbReference>
<feature type="transmembrane region" description="Helical" evidence="16">
    <location>
        <begin position="106"/>
        <end position="125"/>
    </location>
</feature>
<feature type="transmembrane region" description="Helical" evidence="16">
    <location>
        <begin position="224"/>
        <end position="240"/>
    </location>
</feature>
<comment type="caution">
    <text evidence="17">The sequence shown here is derived from an EMBL/GenBank/DDBJ whole genome shotgun (WGS) entry which is preliminary data.</text>
</comment>
<comment type="subcellular location">
    <subcellularLocation>
        <location evidence="2">Endomembrane system</location>
        <topology evidence="2">Multi-pass membrane protein</topology>
    </subcellularLocation>
</comment>
<evidence type="ECO:0000256" key="7">
    <source>
        <dbReference type="ARBA" id="ARBA00022679"/>
    </source>
</evidence>
<keyword evidence="7 15" id="KW-0808">Transferase</keyword>
<comment type="catalytic activity">
    <reaction evidence="1">
        <text>a CDP-1,2-diacyl-sn-glycerol + L-serine = a 1,2-diacyl-sn-glycero-3-phospho-L-serine + CMP + H(+)</text>
        <dbReference type="Rhea" id="RHEA:16913"/>
        <dbReference type="ChEBI" id="CHEBI:15378"/>
        <dbReference type="ChEBI" id="CHEBI:33384"/>
        <dbReference type="ChEBI" id="CHEBI:57262"/>
        <dbReference type="ChEBI" id="CHEBI:58332"/>
        <dbReference type="ChEBI" id="CHEBI:60377"/>
        <dbReference type="EC" id="2.7.8.8"/>
    </reaction>
</comment>
<evidence type="ECO:0000256" key="9">
    <source>
        <dbReference type="ARBA" id="ARBA00022989"/>
    </source>
</evidence>
<dbReference type="InterPro" id="IPR048254">
    <property type="entry name" value="CDP_ALCOHOL_P_TRANSF_CS"/>
</dbReference>
<dbReference type="PANTHER" id="PTHR14269:SF61">
    <property type="entry name" value="CDP-DIACYLGLYCEROL--SERINE O-PHOSPHATIDYLTRANSFERASE"/>
    <property type="match status" value="1"/>
</dbReference>
<feature type="transmembrane region" description="Helical" evidence="16">
    <location>
        <begin position="191"/>
        <end position="212"/>
    </location>
</feature>
<dbReference type="EMBL" id="PPSK01000017">
    <property type="protein sequence ID" value="POB01902.1"/>
    <property type="molecule type" value="Genomic_DNA"/>
</dbReference>
<dbReference type="InterPro" id="IPR004533">
    <property type="entry name" value="CDP-diaglyc--ser_O-PTrfase"/>
</dbReference>
<dbReference type="RefSeq" id="WP_104739361.1">
    <property type="nucleotide sequence ID" value="NZ_BMHR01000015.1"/>
</dbReference>
<evidence type="ECO:0000256" key="15">
    <source>
        <dbReference type="RuleBase" id="RU003750"/>
    </source>
</evidence>
<evidence type="ECO:0000313" key="17">
    <source>
        <dbReference type="EMBL" id="POB01902.1"/>
    </source>
</evidence>
<name>A0A2P4ESG5_9GAMM</name>
<sequence>MTEHQNNDHGTEVEGAHALLPIDEHVEEVSGPDGRKVRHKGVYLLPNLFTTAALFSGFYAIVSAMDGNFTHAAVAIFIAMVLDGLDGRVARLTNTQSAFGAEYDSLSDMVAFGIAPAVVVFSWALTDLGKVGWVFAFIYVAGAALRLARFNTHIGDDDKRYFTGLPSPSGAGLVAGMVWSLSDFGVDGNDISLLVGILTALGGLLMVSNFRYYSFKDLDFKGRVPFFVILVVVLGFAVISSDPSRILWAIFVGYTISGPVMSLWRLRQRTKSTSAE</sequence>
<evidence type="ECO:0000256" key="1">
    <source>
        <dbReference type="ARBA" id="ARBA00000287"/>
    </source>
</evidence>
<evidence type="ECO:0000256" key="14">
    <source>
        <dbReference type="ARBA" id="ARBA00032361"/>
    </source>
</evidence>
<reference evidence="17 18" key="1">
    <citation type="submission" date="2018-01" db="EMBL/GenBank/DDBJ databases">
        <title>Draft genome of the type strain Pseudomonas oceani DSM 100277 isolated from the deep water in Okinawa trough, northwestern Pacific Ocean.</title>
        <authorList>
            <person name="Gomila M."/>
            <person name="Mulet M."/>
            <person name="Garcia-Valdes E."/>
            <person name="Lalucat J."/>
        </authorList>
    </citation>
    <scope>NUCLEOTIDE SEQUENCE [LARGE SCALE GENOMIC DNA]</scope>
    <source>
        <strain evidence="17 18">DSM 100277</strain>
    </source>
</reference>
<evidence type="ECO:0000256" key="16">
    <source>
        <dbReference type="SAM" id="Phobius"/>
    </source>
</evidence>
<feature type="transmembrane region" description="Helical" evidence="16">
    <location>
        <begin position="42"/>
        <end position="62"/>
    </location>
</feature>
<feature type="transmembrane region" description="Helical" evidence="16">
    <location>
        <begin position="68"/>
        <end position="85"/>
    </location>
</feature>
<evidence type="ECO:0000256" key="2">
    <source>
        <dbReference type="ARBA" id="ARBA00004127"/>
    </source>
</evidence>
<gene>
    <name evidence="17" type="primary">pssA</name>
    <name evidence="17" type="ORF">C1949_15425</name>
</gene>
<keyword evidence="9 16" id="KW-1133">Transmembrane helix</keyword>
<feature type="transmembrane region" description="Helical" evidence="16">
    <location>
        <begin position="160"/>
        <end position="179"/>
    </location>
</feature>
<dbReference type="Gene3D" id="1.20.120.1760">
    <property type="match status" value="1"/>
</dbReference>
<dbReference type="NCBIfam" id="TIGR00473">
    <property type="entry name" value="pssA"/>
    <property type="match status" value="1"/>
</dbReference>
<dbReference type="GO" id="GO:0003882">
    <property type="term" value="F:CDP-diacylglycerol-serine O-phosphatidyltransferase activity"/>
    <property type="evidence" value="ECO:0007669"/>
    <property type="project" value="UniProtKB-EC"/>
</dbReference>
<evidence type="ECO:0000256" key="5">
    <source>
        <dbReference type="ARBA" id="ARBA00017171"/>
    </source>
</evidence>
<keyword evidence="8 16" id="KW-0812">Transmembrane</keyword>
<dbReference type="Proteomes" id="UP000243451">
    <property type="component" value="Unassembled WGS sequence"/>
</dbReference>
<evidence type="ECO:0000256" key="8">
    <source>
        <dbReference type="ARBA" id="ARBA00022692"/>
    </source>
</evidence>
<dbReference type="OrthoDB" id="9777147at2"/>
<keyword evidence="18" id="KW-1185">Reference proteome</keyword>
<dbReference type="GO" id="GO:0012505">
    <property type="term" value="C:endomembrane system"/>
    <property type="evidence" value="ECO:0007669"/>
    <property type="project" value="UniProtKB-SubCell"/>
</dbReference>
<protein>
    <recommendedName>
        <fullName evidence="5">CDP-diacylglycerol--serine O-phosphatidyltransferase</fullName>
        <ecNumber evidence="4">2.7.8.8</ecNumber>
    </recommendedName>
    <alternativeName>
        <fullName evidence="14">Phosphatidylserine synthase</fullName>
    </alternativeName>
</protein>
<evidence type="ECO:0000256" key="4">
    <source>
        <dbReference type="ARBA" id="ARBA00013174"/>
    </source>
</evidence>
<keyword evidence="11 16" id="KW-0472">Membrane</keyword>